<dbReference type="HOGENOM" id="CLU_675619_0_0_9"/>
<feature type="transmembrane region" description="Helical" evidence="1">
    <location>
        <begin position="92"/>
        <end position="112"/>
    </location>
</feature>
<gene>
    <name evidence="2" type="ORF">Cspa_c11840</name>
</gene>
<organism evidence="2 3">
    <name type="scientific">Clostridium saccharoperbutylacetonicum N1-4(HMT)</name>
    <dbReference type="NCBI Taxonomy" id="931276"/>
    <lineage>
        <taxon>Bacteria</taxon>
        <taxon>Bacillati</taxon>
        <taxon>Bacillota</taxon>
        <taxon>Clostridia</taxon>
        <taxon>Eubacteriales</taxon>
        <taxon>Clostridiaceae</taxon>
        <taxon>Clostridium</taxon>
    </lineage>
</organism>
<dbReference type="eggNOG" id="COG3307">
    <property type="taxonomic scope" value="Bacteria"/>
</dbReference>
<dbReference type="EMBL" id="CP004121">
    <property type="protein sequence ID" value="AGF54960.1"/>
    <property type="molecule type" value="Genomic_DNA"/>
</dbReference>
<keyword evidence="1" id="KW-0472">Membrane</keyword>
<keyword evidence="1" id="KW-1133">Transmembrane helix</keyword>
<feature type="transmembrane region" description="Helical" evidence="1">
    <location>
        <begin position="60"/>
        <end position="80"/>
    </location>
</feature>
<keyword evidence="3" id="KW-1185">Reference proteome</keyword>
<sequence length="396" mass="46114">MFFFFNVLFEIFLFQNCFVYIFPIFNNIDEACTLLLLILTICALMNKFRKKALFSIEKKITWFMFIFMIIGALSTVIFKIQPEKSAIYKDAFNIIKFPVFYICALVLSNGLNKERLLTSVANRSRIYIMIIFIFSIINIFFEIGMNIDVRYGLRSYKFLFSHSTYLVSSMVIMMCVIIADQHKKSDLIFIIESIIILILTFRNKAFVFILAYFFEKLMLKYFKKIKLKYIFILGIFGILITYKKIVEVASYGIIAARPALYIVGFKLACDHFPFGSGFGTFASYLSGQYYSPVYDMYSISTVIGLTRDMYDYMADTFWPYIYGQFGFVGFVLFVAAIISIFISIKRRYYLNKKNMLAAFLLFSYILIASTAEAIFTDVTGIFIFMVMATYLGENRI</sequence>
<feature type="transmembrane region" description="Helical" evidence="1">
    <location>
        <begin position="124"/>
        <end position="147"/>
    </location>
</feature>
<dbReference type="Proteomes" id="UP000011728">
    <property type="component" value="Chromosome"/>
</dbReference>
<feature type="transmembrane region" description="Helical" evidence="1">
    <location>
        <begin position="321"/>
        <end position="344"/>
    </location>
</feature>
<name>M1LQ02_9CLOT</name>
<feature type="transmembrane region" description="Helical" evidence="1">
    <location>
        <begin position="187"/>
        <end position="213"/>
    </location>
</feature>
<dbReference type="PATRIC" id="fig|931276.5.peg.1141"/>
<feature type="transmembrane region" description="Helical" evidence="1">
    <location>
        <begin position="356"/>
        <end position="387"/>
    </location>
</feature>
<proteinExistence type="predicted"/>
<keyword evidence="1" id="KW-0812">Transmembrane</keyword>
<evidence type="ECO:0000256" key="1">
    <source>
        <dbReference type="SAM" id="Phobius"/>
    </source>
</evidence>
<feature type="transmembrane region" description="Helical" evidence="1">
    <location>
        <begin position="225"/>
        <end position="242"/>
    </location>
</feature>
<protein>
    <recommendedName>
        <fullName evidence="4">Oligosaccharide repeat unit polymerase</fullName>
    </recommendedName>
</protein>
<evidence type="ECO:0008006" key="4">
    <source>
        <dbReference type="Google" id="ProtNLM"/>
    </source>
</evidence>
<dbReference type="KEGG" id="csr:Cspa_c11840"/>
<dbReference type="STRING" id="36745.CLSAP_11910"/>
<evidence type="ECO:0000313" key="3">
    <source>
        <dbReference type="Proteomes" id="UP000011728"/>
    </source>
</evidence>
<accession>M1LQ02</accession>
<feature type="transmembrane region" description="Helical" evidence="1">
    <location>
        <begin position="159"/>
        <end position="180"/>
    </location>
</feature>
<feature type="transmembrane region" description="Helical" evidence="1">
    <location>
        <begin position="7"/>
        <end position="25"/>
    </location>
</feature>
<dbReference type="AlphaFoldDB" id="M1LQ02"/>
<evidence type="ECO:0000313" key="2">
    <source>
        <dbReference type="EMBL" id="AGF54960.1"/>
    </source>
</evidence>
<reference evidence="2 3" key="1">
    <citation type="submission" date="2013-02" db="EMBL/GenBank/DDBJ databases">
        <title>Genome sequence of Clostridium saccharoperbutylacetonicum N1-4(HMT).</title>
        <authorList>
            <person name="Poehlein A."/>
            <person name="Daniel R."/>
        </authorList>
    </citation>
    <scope>NUCLEOTIDE SEQUENCE [LARGE SCALE GENOMIC DNA]</scope>
    <source>
        <strain evidence="3">N1-4(HMT)</strain>
    </source>
</reference>